<evidence type="ECO:0000313" key="1">
    <source>
        <dbReference type="EMBL" id="EST42587.1"/>
    </source>
</evidence>
<dbReference type="InterPro" id="IPR002110">
    <property type="entry name" value="Ankyrin_rpt"/>
</dbReference>
<organism evidence="1">
    <name type="scientific">Spironucleus salmonicida</name>
    <dbReference type="NCBI Taxonomy" id="348837"/>
    <lineage>
        <taxon>Eukaryota</taxon>
        <taxon>Metamonada</taxon>
        <taxon>Diplomonadida</taxon>
        <taxon>Hexamitidae</taxon>
        <taxon>Hexamitinae</taxon>
        <taxon>Spironucleus</taxon>
    </lineage>
</organism>
<proteinExistence type="predicted"/>
<protein>
    <recommendedName>
        <fullName evidence="4">Ankyrin repeat-containing protein</fullName>
    </recommendedName>
</protein>
<keyword evidence="3" id="KW-1185">Reference proteome</keyword>
<dbReference type="EMBL" id="AUWU02000008">
    <property type="protein sequence ID" value="KAH0570058.1"/>
    <property type="molecule type" value="Genomic_DNA"/>
</dbReference>
<accession>V6LDM8</accession>
<dbReference type="SUPFAM" id="SSF48403">
    <property type="entry name" value="Ankyrin repeat"/>
    <property type="match status" value="2"/>
</dbReference>
<evidence type="ECO:0000313" key="3">
    <source>
        <dbReference type="Proteomes" id="UP000018208"/>
    </source>
</evidence>
<dbReference type="SMART" id="SM00248">
    <property type="entry name" value="ANK"/>
    <property type="match status" value="9"/>
</dbReference>
<evidence type="ECO:0000313" key="2">
    <source>
        <dbReference type="EMBL" id="KAH0570058.1"/>
    </source>
</evidence>
<dbReference type="Proteomes" id="UP000018208">
    <property type="component" value="Unassembled WGS sequence"/>
</dbReference>
<dbReference type="PANTHER" id="PTHR24120:SF4">
    <property type="entry name" value="GH07239P"/>
    <property type="match status" value="1"/>
</dbReference>
<reference evidence="2" key="2">
    <citation type="submission" date="2020-12" db="EMBL/GenBank/DDBJ databases">
        <title>New Spironucleus salmonicida genome in near-complete chromosomes.</title>
        <authorList>
            <person name="Xu F."/>
            <person name="Kurt Z."/>
            <person name="Jimenez-Gonzalez A."/>
            <person name="Astvaldsson A."/>
            <person name="Andersson J.O."/>
            <person name="Svard S.G."/>
        </authorList>
    </citation>
    <scope>NUCLEOTIDE SEQUENCE</scope>
    <source>
        <strain evidence="2">ATCC 50377</strain>
    </source>
</reference>
<reference evidence="1 2" key="1">
    <citation type="journal article" date="2014" name="PLoS Genet.">
        <title>The Genome of Spironucleus salmonicida Highlights a Fish Pathogen Adapted to Fluctuating Environments.</title>
        <authorList>
            <person name="Xu F."/>
            <person name="Jerlstrom-Hultqvist J."/>
            <person name="Einarsson E."/>
            <person name="Astvaldsson A."/>
            <person name="Svard S.G."/>
            <person name="Andersson J.O."/>
        </authorList>
    </citation>
    <scope>NUCLEOTIDE SEQUENCE</scope>
    <source>
        <strain evidence="2">ATCC 50377</strain>
    </source>
</reference>
<dbReference type="PANTHER" id="PTHR24120">
    <property type="entry name" value="GH07239P"/>
    <property type="match status" value="1"/>
</dbReference>
<name>V6LDM8_9EUKA</name>
<dbReference type="EMBL" id="KI546159">
    <property type="protein sequence ID" value="EST42587.1"/>
    <property type="molecule type" value="Genomic_DNA"/>
</dbReference>
<sequence>MRSNHEYFEAIKKDDIAFVLKNYPKYKNSRSTNPPNLSSLLFAAHENSRKCINFLKTMESHLRTETDIVIQALSLSPNTKYTLGQGSTALQLAILRNAGEAAGMLVKEQIGQRNAYGMTAASFAALCSSSVTGFEVFSSEEILLDELPLTEIGESSVLSIIAYFGQYKALNWLVEKINSGTSEILRKLIYRQAGLSLNNEKTLVDIALEPMKYEKFNTSIQNKIKCAELFYQLIQQVLDYIVLTRDIDFEDISRMWKGIEIESQFGTNRMRSDNDIIVENFQKQTKNIDMILREEEDIEKNINLNEQQKNIQDEIQHLQYRQKLRIKLELALVNANKFGVQFNKLRNYWFSCPDVEFMKKYRVQFRRTVDINPGLFHGLVASQIAVINDQVEQLIAVSDDEYQVPIPTTMQLDTQFGPTTIPKMSNLLQLAVIVNAENCVSYLLQNAKRYKYISDQNDEGDNTFEISMKAKGQASKQVLDDEEFLRHELYKETGGECILMKSLKYNNVHMLFKWKKLIIRVDFAVEIMRMCLLRDEKLNSMIEVCQSQAATEIIKDLTQHTVNFLVDTFLYNDEFWRDLLKQLFGQQFEPFLQQQIRLQKQQAEILRSYENKKNSLLAEVVGVGEIESLDQQLEWNDSYGEQTGEAFKIVNSEWDRHLIDFPEAFGYVFPLYPQTVGKRLQAQFGVDKVPIFNDIAFAEEVNSILRYQLEKGAILQTRADSRATDYANRVFNGFYPVHYAALLDSPHNLKLIFDAQFLYKTKSNILLSAPGISPDAGIVFPEGSSVLQLLLVLGKIDLFLTYFGRFAQCFESKQYFQLTNVELDVLELLLCPNALSYTLLDTLCLVPFRPEFAQTIATLLRLYCAHAEALALDLTNVIMLVLTQENTDYLAQFSVVFDVFQRKQPKLVEICRQVLQKIAEIHSAKFEFILSNLRSKSAVLGKFKEFYKQCNLVLLNSDFALSQDALNAEICQESEAQLRELRGPCYCAFREGEAFRVARQLKTPNLAFYNNVIQPLDLSNYFNSIVLGSSNLTSNSIFHSQIDRRATDFRSIFNGFTPLLYAVYANNLALVKQLFPQQKYATFDYQIAVFTGFEYLIFNGSFSLLLAAIIFKSNSVFHFFANQLKIDEKFSKLQFQHQKQQILLSIAAICEFAPAFKIPQIMANELSFLNVFTDSFPLKKSAIYLLISSQNDEIIDLLELFLTKFASGTQFLEQLYYVLIQRFDGVCTIDFAQNLSEKNRKFVENLTQQSVIFNFKLAQKPEIRDRLFAYYFYDQELFDEKQALFQRVQGQKIDLDVIYKNDNFVDDSIYSQIVVNNTDETGKLRWVGKLKFTPQNEIIQTMKPKQINYEERDTNLIFNIYKGFSQIHYCCFLGKFNLVKFFIKGQQNAVTKSDTYLPSQFGIQFMPKGSSVLHIALLTGNQDLINFCISFYMYEYFQIVLNADRIQEEDKLIQCKSNLPVFDLPLVFLAAITQQFLPISLIQAEFTQLFQSKNYEQIKRVLAVSIKFGNHESFKRYFKITEQLSKELAYQIVLYRLPQTYVENLSLTQLSQRLSLRKQISISLIFEIHQFINTQIGRLNVHFAELQKIQNFTVQEFYFIRKEHLLPVIYKEYQNYIQPKITISEHYPKFIAQDCNFVAKREWLVEVNFSSDALKFQINFSTQSKAQTLWFEKIKQNSMDNVLIQFQQFSKVSDLRQTSQRHSIYFGFCALHYAVVYGFGDIVSALAKHECLVLTKCDQIVVVDKEYYLVPAASNAAQIACIVRRQDILDLVMQKAFNQIDVKQLNKYGMSYLDIFNQTGTFSEFIADNFTFTTEIIQSSYKYWMLSSNHRVLKYIYKISTLRLEFIRQSLLYGANDFPPVEVQNEAQRYIQQMYKQIEEYAFQNLNQYENTLIEAYQSQAFNKKYQQFLQSSNAQLLKIQTDEAVLVIQQQDIIPRQVEIIESIWYNACKNGELDVVQQINQLTSIDDRDSSYFHSQFKGFTGLHYSIVSKELDIAMFLSSVEFDIPVQYNNIIITEENTFYIKKGTTTAQLAILCKFDKYIDFLSTKKIYQQLLTQDILIYWIIADYYPRNFDQMMNNLKNNFISLLYKYNSQNFITGLVSYLEIISVNQTSETLVNWIFQSNIVGSPLMLKGLEFCYKYNSNPKIYTLGQKYFKGDIKKQYENIVNQHLHSDICDIQEVLKNKFMVQEYKICQESTVEDHYFDAVLAEDNKFIIKNINDMKMKYDIRSSTNVIINGFCALFYAIYNKNMGLVQVLSTLEQNFTTPFDIILPNKFFLSKNTTVTTLAVICDVGSVLQLQKPKLQFDQRGFNFVFFSALLNQQTQLIKIGIHIVSVRKLMKWLQMTRSEVLASYITELFTEQSLMGNFVQDDGTDKVGQWLRIGYQFQTQKLRGVKQKLIEIIQTHDAEEENEGFL</sequence>
<dbReference type="InterPro" id="IPR036770">
    <property type="entry name" value="Ankyrin_rpt-contain_sf"/>
</dbReference>
<dbReference type="VEuPathDB" id="GiardiaDB:SS50377_28033"/>
<gene>
    <name evidence="1" type="ORF">SS50377_17906</name>
    <name evidence="2" type="ORF">SS50377_28033</name>
</gene>
<evidence type="ECO:0008006" key="4">
    <source>
        <dbReference type="Google" id="ProtNLM"/>
    </source>
</evidence>